<proteinExistence type="predicted"/>
<reference evidence="3" key="1">
    <citation type="journal article" date="2019" name="Int. J. Syst. Evol. Microbiol.">
        <title>The Global Catalogue of Microorganisms (GCM) 10K type strain sequencing project: providing services to taxonomists for standard genome sequencing and annotation.</title>
        <authorList>
            <consortium name="The Broad Institute Genomics Platform"/>
            <consortium name="The Broad Institute Genome Sequencing Center for Infectious Disease"/>
            <person name="Wu L."/>
            <person name="Ma J."/>
        </authorList>
    </citation>
    <scope>NUCLEOTIDE SEQUENCE [LARGE SCALE GENOMIC DNA]</scope>
    <source>
        <strain evidence="3">JCM 14326</strain>
    </source>
</reference>
<accession>A0ABP4ZW44</accession>
<evidence type="ECO:0000259" key="1">
    <source>
        <dbReference type="Pfam" id="PF18155"/>
    </source>
</evidence>
<name>A0ABP4ZW44_9MICO</name>
<evidence type="ECO:0000313" key="3">
    <source>
        <dbReference type="Proteomes" id="UP001501094"/>
    </source>
</evidence>
<dbReference type="InterPro" id="IPR027417">
    <property type="entry name" value="P-loop_NTPase"/>
</dbReference>
<dbReference type="Pfam" id="PF18155">
    <property type="entry name" value="pPIWI_RE_Z"/>
    <property type="match status" value="1"/>
</dbReference>
<dbReference type="RefSeq" id="WP_344105975.1">
    <property type="nucleotide sequence ID" value="NZ_BAAANL010000009.1"/>
</dbReference>
<comment type="caution">
    <text evidence="2">The sequence shown here is derived from an EMBL/GenBank/DDBJ whole genome shotgun (WGS) entry which is preliminary data.</text>
</comment>
<evidence type="ECO:0000313" key="2">
    <source>
        <dbReference type="EMBL" id="GAA1874410.1"/>
    </source>
</evidence>
<dbReference type="SUPFAM" id="SSF52540">
    <property type="entry name" value="P-loop containing nucleoside triphosphate hydrolases"/>
    <property type="match status" value="1"/>
</dbReference>
<sequence>MRSTKNWSASITRALRTMTSTHPEPLGAAELAEVELALFLLAEVKEDARAIDVWPLLGGYPYARAFNPRLTPEQDRRVQTARYYLAGLRRRHIWLQRLERYMAVDQQYRGYDLDAMDAAAARRDPSIAPGRFDIYDQALDGLAVAPGEDLPLAGAGQQRFSAGRRDLSVNIPEPLVTDAVPVPMPLRAGKAGQGKPITVSHRDLLNAARAMMAAERANDVPRPRDWVRDLEDVEMSLAAAPSFAGDGFVHAKDWELTVDGLFHLVGMVGAGKSTIMHLLTYHCVVELGLKVTVVVGDVAESLKTVATFNALGSERISAAPIVGRSTRERHILRLHRRQHSAGKASMLEHSSPAFDYLSSACPIDALRGYEGADLLRIHEAPCERLYPAGVVVERDPLAVGSDKNAAASVPASKASRTAHGCPLWTRCPRHRAARDLVDAPVWVATMAGLLHARLPRHQTGERVRYLEAAADRSDLIIIDEADRVQTQLDDAFAPAATLCGSGDDSWIDWLQRHTITRATAEGRKHLTDSQIARWTGSLNVVHNAADRIYTMLNNDKPLRDWVGTKYFSAMTLHQELYQDWIDPDADDDEKRAAKKFFDDVLNAFRDRPVQAVRDRTTDKGALVAELVDLTNLLLSSGDDDAAGRLDDCLARLTGGASRTSREQGRNRRRFAFAMLVAALDNQLTVLISMWPGVEAALNLEAAANALTHRPPRDFEAVMVESPMGNVLGYQFTEEEPGPPAHSGALRFFHCNGVGRDLLRKLPRLGLSEEVPGPHVVLMSGTSWAGTSTRYHLGVPVKAILRPSPEKVAALHESAAYTAFQFSKDEAIRISGTGKNREAAVKEMLKQLATTDPALGPAAKSALELELDELPTERRRILLLTGSYDEARMVANYLNDRPRWSGKVTHLIADDADRDDAWYSLRRGDVAGYASLDSEILVAPLLAVERGHNIVLEDGTAALGSVYFLARPHDRPDNINLAIYAINDWAMRYTAPGGGFGDLPGAHDTLDDAAGAFRNEARKNWYRYLIRRISWSSLSHDEKSAFAWDQMVVMWQVIGRLVRGGVRARVHFCDAAFAPLDAQADGAFDTEHTGLLARFEYILRPYFDPHHTSVSAADRTVAQALFGPFWDALININEKE</sequence>
<gene>
    <name evidence="2" type="ORF">GCM10009751_37460</name>
</gene>
<dbReference type="EMBL" id="BAAANL010000009">
    <property type="protein sequence ID" value="GAA1874410.1"/>
    <property type="molecule type" value="Genomic_DNA"/>
</dbReference>
<protein>
    <recommendedName>
        <fullName evidence="1">pPIWI-RE three-gene island domain-containing protein</fullName>
    </recommendedName>
</protein>
<keyword evidence="3" id="KW-1185">Reference proteome</keyword>
<feature type="domain" description="pPIWI-RE three-gene island" evidence="1">
    <location>
        <begin position="25"/>
        <end position="181"/>
    </location>
</feature>
<organism evidence="2 3">
    <name type="scientific">Myceligenerans crystallogenes</name>
    <dbReference type="NCBI Taxonomy" id="316335"/>
    <lineage>
        <taxon>Bacteria</taxon>
        <taxon>Bacillati</taxon>
        <taxon>Actinomycetota</taxon>
        <taxon>Actinomycetes</taxon>
        <taxon>Micrococcales</taxon>
        <taxon>Promicromonosporaceae</taxon>
        <taxon>Myceligenerans</taxon>
    </lineage>
</organism>
<dbReference type="InterPro" id="IPR055254">
    <property type="entry name" value="pPIWI_RE_Z"/>
</dbReference>
<dbReference type="Proteomes" id="UP001501094">
    <property type="component" value="Unassembled WGS sequence"/>
</dbReference>